<dbReference type="GO" id="GO:0005634">
    <property type="term" value="C:nucleus"/>
    <property type="evidence" value="ECO:0007669"/>
    <property type="project" value="UniProtKB-SubCell"/>
</dbReference>
<dbReference type="Pfam" id="PF00400">
    <property type="entry name" value="WD40"/>
    <property type="match status" value="3"/>
</dbReference>
<keyword evidence="4" id="KW-0853">WD repeat</keyword>
<evidence type="ECO:0000256" key="4">
    <source>
        <dbReference type="PROSITE-ProRule" id="PRU00221"/>
    </source>
</evidence>
<dbReference type="GO" id="GO:0090090">
    <property type="term" value="P:negative regulation of canonical Wnt signaling pathway"/>
    <property type="evidence" value="ECO:0007669"/>
    <property type="project" value="TreeGrafter"/>
</dbReference>
<keyword evidence="3" id="KW-0539">Nucleus</keyword>
<evidence type="ECO:0000256" key="1">
    <source>
        <dbReference type="ARBA" id="ARBA00004123"/>
    </source>
</evidence>
<dbReference type="WBParaSite" id="Smp_165280.1">
    <property type="protein sequence ID" value="Smp_165280.1"/>
    <property type="gene ID" value="Smp_165280"/>
</dbReference>
<feature type="region of interest" description="Disordered" evidence="5">
    <location>
        <begin position="166"/>
        <end position="205"/>
    </location>
</feature>
<sequence>MFPSRPPGPSGPGGSCKFTVLETCDRIKEEFTCIQQQNHSLQLEREKLLSERSDMQRICVMYYEMANGLNLEMHRQMEIAKRLSAILTQVLPFLSQEHQSQVLSAIERAKQVTMQELNSVLAAQIEDVKSSKFFNGNNMGLPLEQFEAYKQLSVIGGANPGVSGLHASNLTSNHSGGSTSSSTPGSLQSGSANAQTSSLLPSLSPSGNPSVSAALLNGLMSAAGAASVGPGALMLQSSGSRISPLGREAEKLMSNEDKQRAAAAAAAAAGSFLLSNRSSGNGPCLVPPPPNPITGLLGGCGEFPGFPGTFPISAGLGGGDIGRSPSSLPSISQQPCRGSSTDDAGGPGGRSSNSGGIQLGSNFSGLPHSSLSALANPLLLPPPMTPTPGGNLGLSSSTPTSGSVMDEKRRKLNEPKEGGHENGNWRMNDDMRSVPERGSSLGGTGRRSGSNRQPLNLSPQLSSGHNTTYPTTSSAPAVGTANSNSGRPSQASEVPASTRWKQSSKNVQSGPGAYSFIVLPNGQTRPCALASAPGATTAQGLPRRLQHLASLPHGDVVCAVTLGPCPVGRASSLASADTCLGSRNAGSDTDSVTVGSPGSNHTTSIPAHFAYTGARGSVKLWDLASISANSGNTPLANRDITPLATFDCLCYDSYVRSIKLFPDVSGLIVGGESNALTVWDLNGPGRRKAELTFEAPACYALALSLDGKLAYSCCSDGQVAVWDIHNQSIVHQFHGHVDGTSCVEITGDGNRLWTGGLDHKVRCWDIRGNPSRDVYHIEFKSQVFSLGLSSHMVPTRRQAESVSPVSVDGESTSSGGAGAGGGTRDTASPQSFVSGSNKSLSIESWLAVGLESSEVEVLAIGPDGPPASAFPVNYNVPREESGSGSGNPSPISHHTGSNQPQHFRLTHHESCVLALRFAHHADWFLTTGKDHQVNAWRTPYGACLLETKEAASVLTCDISLDDKFVVTGSGDKRANLYEVIFTPQR</sequence>
<dbReference type="InterPro" id="IPR036322">
    <property type="entry name" value="WD40_repeat_dom_sf"/>
</dbReference>
<dbReference type="SUPFAM" id="SSF50978">
    <property type="entry name" value="WD40 repeat-like"/>
    <property type="match status" value="1"/>
</dbReference>
<dbReference type="InterPro" id="IPR009146">
    <property type="entry name" value="Groucho_enhance"/>
</dbReference>
<proteinExistence type="inferred from homology"/>
<feature type="compositionally biased region" description="Basic and acidic residues" evidence="5">
    <location>
        <begin position="405"/>
        <end position="420"/>
    </location>
</feature>
<comment type="subcellular location">
    <subcellularLocation>
        <location evidence="1">Nucleus</location>
    </subcellularLocation>
</comment>
<dbReference type="InterPro" id="IPR005617">
    <property type="entry name" value="Groucho/TLE_N"/>
</dbReference>
<evidence type="ECO:0000313" key="8">
    <source>
        <dbReference type="WBParaSite" id="Smp_165280.1"/>
    </source>
</evidence>
<dbReference type="PROSITE" id="PS50294">
    <property type="entry name" value="WD_REPEATS_REGION"/>
    <property type="match status" value="1"/>
</dbReference>
<feature type="compositionally biased region" description="Low complexity" evidence="5">
    <location>
        <begin position="168"/>
        <end position="205"/>
    </location>
</feature>
<feature type="compositionally biased region" description="Polar residues" evidence="5">
    <location>
        <begin position="453"/>
        <end position="492"/>
    </location>
</feature>
<dbReference type="InterPro" id="IPR001680">
    <property type="entry name" value="WD40_rpt"/>
</dbReference>
<evidence type="ECO:0000259" key="6">
    <source>
        <dbReference type="Pfam" id="PF03920"/>
    </source>
</evidence>
<dbReference type="Pfam" id="PF03920">
    <property type="entry name" value="TLE_N"/>
    <property type="match status" value="1"/>
</dbReference>
<accession>A0A3Q0KRU4</accession>
<dbReference type="AlphaFoldDB" id="A0A3Q0KRU4"/>
<keyword evidence="7" id="KW-1185">Reference proteome</keyword>
<feature type="compositionally biased region" description="Polar residues" evidence="5">
    <location>
        <begin position="887"/>
        <end position="901"/>
    </location>
</feature>
<feature type="region of interest" description="Disordered" evidence="5">
    <location>
        <begin position="377"/>
        <end position="507"/>
    </location>
</feature>
<feature type="compositionally biased region" description="Low complexity" evidence="5">
    <location>
        <begin position="387"/>
        <end position="403"/>
    </location>
</feature>
<evidence type="ECO:0000256" key="3">
    <source>
        <dbReference type="ARBA" id="ARBA00023242"/>
    </source>
</evidence>
<evidence type="ECO:0000256" key="5">
    <source>
        <dbReference type="SAM" id="MobiDB-lite"/>
    </source>
</evidence>
<dbReference type="PANTHER" id="PTHR10814:SF21">
    <property type="entry name" value="PROTEIN GROUCHO"/>
    <property type="match status" value="1"/>
</dbReference>
<reference evidence="8" key="2">
    <citation type="submission" date="2018-12" db="UniProtKB">
        <authorList>
            <consortium name="WormBaseParasite"/>
        </authorList>
    </citation>
    <scope>IDENTIFICATION</scope>
    <source>
        <strain evidence="8">Puerto Rican</strain>
    </source>
</reference>
<name>A0A3Q0KRU4_SCHMA</name>
<feature type="region of interest" description="Disordered" evidence="5">
    <location>
        <begin position="795"/>
        <end position="836"/>
    </location>
</feature>
<dbReference type="InterPro" id="IPR015943">
    <property type="entry name" value="WD40/YVTN_repeat-like_dom_sf"/>
</dbReference>
<dbReference type="PROSITE" id="PS50082">
    <property type="entry name" value="WD_REPEATS_2"/>
    <property type="match status" value="2"/>
</dbReference>
<feature type="region of interest" description="Disordered" evidence="5">
    <location>
        <begin position="874"/>
        <end position="901"/>
    </location>
</feature>
<dbReference type="Proteomes" id="UP000008854">
    <property type="component" value="Unassembled WGS sequence"/>
</dbReference>
<organism evidence="7 8">
    <name type="scientific">Schistosoma mansoni</name>
    <name type="common">Blood fluke</name>
    <dbReference type="NCBI Taxonomy" id="6183"/>
    <lineage>
        <taxon>Eukaryota</taxon>
        <taxon>Metazoa</taxon>
        <taxon>Spiralia</taxon>
        <taxon>Lophotrochozoa</taxon>
        <taxon>Platyhelminthes</taxon>
        <taxon>Trematoda</taxon>
        <taxon>Digenea</taxon>
        <taxon>Strigeidida</taxon>
        <taxon>Schistosomatoidea</taxon>
        <taxon>Schistosomatidae</taxon>
        <taxon>Schistosoma</taxon>
    </lineage>
</organism>
<comment type="similarity">
    <text evidence="2">Belongs to the WD repeat Groucho/TLE family.</text>
</comment>
<evidence type="ECO:0000313" key="7">
    <source>
        <dbReference type="Proteomes" id="UP000008854"/>
    </source>
</evidence>
<dbReference type="InParanoid" id="A0A3Q0KRU4"/>
<reference evidence="7" key="1">
    <citation type="journal article" date="2012" name="PLoS Negl. Trop. Dis.">
        <title>A systematically improved high quality genome and transcriptome of the human blood fluke Schistosoma mansoni.</title>
        <authorList>
            <person name="Protasio A.V."/>
            <person name="Tsai I.J."/>
            <person name="Babbage A."/>
            <person name="Nichol S."/>
            <person name="Hunt M."/>
            <person name="Aslett M.A."/>
            <person name="De Silva N."/>
            <person name="Velarde G.S."/>
            <person name="Anderson T.J."/>
            <person name="Clark R.C."/>
            <person name="Davidson C."/>
            <person name="Dillon G.P."/>
            <person name="Holroyd N.E."/>
            <person name="LoVerde P.T."/>
            <person name="Lloyd C."/>
            <person name="McQuillan J."/>
            <person name="Oliveira G."/>
            <person name="Otto T.D."/>
            <person name="Parker-Manuel S.J."/>
            <person name="Quail M.A."/>
            <person name="Wilson R.A."/>
            <person name="Zerlotini A."/>
            <person name="Dunne D.W."/>
            <person name="Berriman M."/>
        </authorList>
    </citation>
    <scope>NUCLEOTIDE SEQUENCE [LARGE SCALE GENOMIC DNA]</scope>
    <source>
        <strain evidence="7">Puerto Rican</strain>
    </source>
</reference>
<dbReference type="PANTHER" id="PTHR10814">
    <property type="entry name" value="TRANSDUCIN-LIKE ENHANCER PROTEIN"/>
    <property type="match status" value="1"/>
</dbReference>
<evidence type="ECO:0000256" key="2">
    <source>
        <dbReference type="ARBA" id="ARBA00005969"/>
    </source>
</evidence>
<dbReference type="Gene3D" id="2.130.10.10">
    <property type="entry name" value="YVTN repeat-like/Quinoprotein amine dehydrogenase"/>
    <property type="match status" value="2"/>
</dbReference>
<dbReference type="GO" id="GO:0005667">
    <property type="term" value="C:transcription regulator complex"/>
    <property type="evidence" value="ECO:0007669"/>
    <property type="project" value="TreeGrafter"/>
</dbReference>
<feature type="region of interest" description="Disordered" evidence="5">
    <location>
        <begin position="314"/>
        <end position="363"/>
    </location>
</feature>
<feature type="repeat" description="WD" evidence="4">
    <location>
        <begin position="905"/>
        <end position="936"/>
    </location>
</feature>
<protein>
    <submittedName>
        <fullName evidence="8">Groucho-related</fullName>
    </submittedName>
</protein>
<dbReference type="GO" id="GO:0003714">
    <property type="term" value="F:transcription corepressor activity"/>
    <property type="evidence" value="ECO:0007669"/>
    <property type="project" value="TreeGrafter"/>
</dbReference>
<feature type="repeat" description="WD" evidence="4">
    <location>
        <begin position="733"/>
        <end position="767"/>
    </location>
</feature>
<feature type="compositionally biased region" description="Low complexity" evidence="5">
    <location>
        <begin position="324"/>
        <end position="335"/>
    </location>
</feature>
<dbReference type="STRING" id="6183.A0A3Q0KRU4"/>
<dbReference type="SMART" id="SM00320">
    <property type="entry name" value="WD40"/>
    <property type="match status" value="6"/>
</dbReference>
<feature type="domain" description="Groucho/TLE N-terminal Q-rich" evidence="6">
    <location>
        <begin position="17"/>
        <end position="126"/>
    </location>
</feature>